<dbReference type="GO" id="GO:0030623">
    <property type="term" value="F:U5 snRNA binding"/>
    <property type="evidence" value="ECO:0007669"/>
    <property type="project" value="InterPro"/>
</dbReference>
<dbReference type="FunCoup" id="A0A0B2UKM8">
    <property type="interactions" value="410"/>
</dbReference>
<proteinExistence type="predicted"/>
<comment type="caution">
    <text evidence="8">The sequence shown here is derived from an EMBL/GenBank/DDBJ whole genome shotgun (WGS) entry which is preliminary data.</text>
</comment>
<evidence type="ECO:0000313" key="9">
    <source>
        <dbReference type="Proteomes" id="UP000031056"/>
    </source>
</evidence>
<feature type="domain" description="PROCT" evidence="3">
    <location>
        <begin position="1984"/>
        <end position="2039"/>
    </location>
</feature>
<dbReference type="InterPro" id="IPR012984">
    <property type="entry name" value="PROCT"/>
</dbReference>
<dbReference type="Pfam" id="PF10596">
    <property type="entry name" value="U6-snRNA_bdg"/>
    <property type="match status" value="1"/>
</dbReference>
<dbReference type="GO" id="GO:0030620">
    <property type="term" value="F:U2 snRNA binding"/>
    <property type="evidence" value="ECO:0007669"/>
    <property type="project" value="TreeGrafter"/>
</dbReference>
<dbReference type="InterPro" id="IPR012592">
    <property type="entry name" value="PROCN"/>
</dbReference>
<feature type="domain" description="PRP8" evidence="7">
    <location>
        <begin position="1604"/>
        <end position="1761"/>
    </location>
</feature>
<dbReference type="GO" id="GO:0017070">
    <property type="term" value="F:U6 snRNA binding"/>
    <property type="evidence" value="ECO:0007669"/>
    <property type="project" value="InterPro"/>
</dbReference>
<dbReference type="GO" id="GO:0071013">
    <property type="term" value="C:catalytic step 2 spliceosome"/>
    <property type="evidence" value="ECO:0007669"/>
    <property type="project" value="TreeGrafter"/>
</dbReference>
<evidence type="ECO:0000259" key="6">
    <source>
        <dbReference type="Pfam" id="PF10598"/>
    </source>
</evidence>
<evidence type="ECO:0000259" key="3">
    <source>
        <dbReference type="Pfam" id="PF08084"/>
    </source>
</evidence>
<dbReference type="Gene3D" id="3.40.140.10">
    <property type="entry name" value="Cytidine Deaminase, domain 2"/>
    <property type="match status" value="1"/>
</dbReference>
<name>A0A0B2UKM8_9MICR</name>
<dbReference type="Pfam" id="PF10597">
    <property type="entry name" value="U5_2-snRNA_bdg"/>
    <property type="match status" value="1"/>
</dbReference>
<evidence type="ECO:0000259" key="7">
    <source>
        <dbReference type="Pfam" id="PF12134"/>
    </source>
</evidence>
<dbReference type="InterPro" id="IPR042516">
    <property type="entry name" value="Prp8_U5-snRNA-bd_sf"/>
</dbReference>
<feature type="domain" description="Pre-mRNA-processing-splicing factor 8 U6-snRNA-binding" evidence="4">
    <location>
        <begin position="1269"/>
        <end position="1422"/>
    </location>
</feature>
<dbReference type="InterPro" id="IPR019582">
    <property type="entry name" value="RRM_spliceosomal_PrP8"/>
</dbReference>
<dbReference type="GO" id="GO:0097157">
    <property type="term" value="F:pre-mRNA intronic binding"/>
    <property type="evidence" value="ECO:0007669"/>
    <property type="project" value="TreeGrafter"/>
</dbReference>
<organism evidence="8 9">
    <name type="scientific">Ordospora colligata OC4</name>
    <dbReference type="NCBI Taxonomy" id="1354746"/>
    <lineage>
        <taxon>Eukaryota</taxon>
        <taxon>Fungi</taxon>
        <taxon>Fungi incertae sedis</taxon>
        <taxon>Microsporidia</taxon>
        <taxon>Ordosporidae</taxon>
        <taxon>Ordospora</taxon>
    </lineage>
</organism>
<feature type="domain" description="PRO8NT" evidence="1">
    <location>
        <begin position="37"/>
        <end position="166"/>
    </location>
</feature>
<dbReference type="GeneID" id="26261558"/>
<dbReference type="Pfam" id="PF12134">
    <property type="entry name" value="PRP8_domainIV"/>
    <property type="match status" value="1"/>
</dbReference>
<keyword evidence="9" id="KW-1185">Reference proteome</keyword>
<dbReference type="RefSeq" id="XP_014563965.1">
    <property type="nucleotide sequence ID" value="XM_014708479.1"/>
</dbReference>
<dbReference type="HOGENOM" id="CLU_000380_3_0_1"/>
<dbReference type="Gene3D" id="3.30.43.40">
    <property type="entry name" value="Pre-mRNA-processing-splicing factor 8, U5-snRNA-binding domain"/>
    <property type="match status" value="1"/>
</dbReference>
<dbReference type="InterPro" id="IPR027652">
    <property type="entry name" value="PRP8"/>
</dbReference>
<dbReference type="Pfam" id="PF08083">
    <property type="entry name" value="PROCN"/>
    <property type="match status" value="1"/>
</dbReference>
<accession>A0A0B2UKM8</accession>
<dbReference type="PANTHER" id="PTHR11140">
    <property type="entry name" value="PRE-MRNA SPLICING FACTOR PRP8"/>
    <property type="match status" value="1"/>
</dbReference>
<dbReference type="InterPro" id="IPR019581">
    <property type="entry name" value="Prp8_U5-snRNA-bd"/>
</dbReference>
<dbReference type="Pfam" id="PF08084">
    <property type="entry name" value="PROCT"/>
    <property type="match status" value="1"/>
</dbReference>
<feature type="domain" description="Pre-mRNA-processing-splicing factor 8 U5-snRNA-binding" evidence="5">
    <location>
        <begin position="1100"/>
        <end position="1196"/>
    </location>
</feature>
<feature type="domain" description="RNA recognition motif spliceosomal PrP8" evidence="6">
    <location>
        <begin position="897"/>
        <end position="968"/>
    </location>
</feature>
<evidence type="ECO:0000259" key="2">
    <source>
        <dbReference type="Pfam" id="PF08083"/>
    </source>
</evidence>
<dbReference type="Pfam" id="PF10598">
    <property type="entry name" value="RRM_4"/>
    <property type="match status" value="1"/>
</dbReference>
<dbReference type="Pfam" id="PF08082">
    <property type="entry name" value="PRO8NT"/>
    <property type="match status" value="1"/>
</dbReference>
<dbReference type="PANTHER" id="PTHR11140:SF0">
    <property type="entry name" value="PRE-MRNA-PROCESSING-SPLICING FACTOR 8"/>
    <property type="match status" value="1"/>
</dbReference>
<dbReference type="GO" id="GO:0005682">
    <property type="term" value="C:U5 snRNP"/>
    <property type="evidence" value="ECO:0007669"/>
    <property type="project" value="TreeGrafter"/>
</dbReference>
<dbReference type="GO" id="GO:0000244">
    <property type="term" value="P:spliceosomal tri-snRNP complex assembly"/>
    <property type="evidence" value="ECO:0007669"/>
    <property type="project" value="TreeGrafter"/>
</dbReference>
<evidence type="ECO:0000259" key="4">
    <source>
        <dbReference type="Pfam" id="PF10596"/>
    </source>
</evidence>
<feature type="domain" description="PROCN" evidence="2">
    <location>
        <begin position="281"/>
        <end position="573"/>
    </location>
</feature>
<dbReference type="InterPro" id="IPR021983">
    <property type="entry name" value="PRP8_domainIV"/>
</dbReference>
<dbReference type="VEuPathDB" id="MicrosporidiaDB:M896_041200"/>
<dbReference type="SUPFAM" id="SSF53098">
    <property type="entry name" value="Ribonuclease H-like"/>
    <property type="match status" value="2"/>
</dbReference>
<dbReference type="InterPro" id="IPR043173">
    <property type="entry name" value="Prp8_domainIV_fingers"/>
</dbReference>
<sequence length="2045" mass="236484">MPLSSCMNKQTKVNTFTNALMQHDICIRIALIMHVSKERMPPEHLRRTMNVLKSTCPASMGAMRYIPYALHNLLRSMPMPWEPLRYVPVLYHVSGVITFVTDKRRTDVYEYKKMWSVVSMRCSEESKKRGGIRVLSYPVFDDEQEIISYGSIIGMPVPKGVECEEATESFFSEQGRRYLFNSKSFAVARKIGVWIEGGPHVNKKQLEVMVMGRTPGLERVAYPYMYNKYVRLPCMERLHMKIECGLNAREIGYGDLQKSQYKKGLGAYKSGLDERVHMIQSGKGSRHPVDIPLMKGICFREVADGKPSVKAVMKGYAKNMERKQQRRKCSTNVLKGLRNTRYFQKTEIDWVEAGLQVLSQGHLMLSEILRRKKLSYLFLDWNFNLKPVRTLTTKERKKSRVGMSYHLLREMLKFVKHVVDLHVVFRQGLIDCYELMNNLDYVMCNAGILTGMYRYKYRIMRQIKRSKEMHDVAEYAGVCSWAEQWRTWCFMLRGHIPLLERCVCGLIQRIAEGREYRAKPLSKQRSESGYDVALKRRIVGEVSCILHPKQIKKLLQHFGEAWRCWKANVPYHLVHEHLKELEMEYEKSDGNHMGSGRESLRMIDEANKIDVKSGVNEEFLRVKAGALVCKLNTGSTSVNEDMAVFSEGFVNDLSVRGEAAGMKYRKEIFELQGVIEKYIRLKAEWYIESTVNDVNDGKKEEKKRLGRISRLYMKEQIVEQAEYLKNPYLNPVNAVAVYRLAAEYFKSKETGKIGFPDRNEENFLRIAIDKVKSNATVEEIEFFDSMLDNAEETVFKIKRALITQRSFKEVEVGLRKHGNGAIECYGVCPGERLTDAFLCAYLFYEAERLGMFPDFIKPGDELDMKCLIDFCNEIGQIDTNGKTVVLYEGRYKDVMKRIDNNLLSKLLKLVIDPVLVDYMISRNNCRICYKDMSYTNHVGYISGFQFYAFLHKFYMFVIDLCVLGEDIMQPPGGMIKKYLRWMDDIYVVLEMDDEDVSMLIEEYGEDVETVSMRNNYFDDDKKIDNKMNKMISGCVHVEMATRMHPSLGRIDFRGCSVFPVIRLSMIGVDVSISETRIDEKGSWKLSNGKYANLAVSEESVQDFEGGIQHLVSTSGSATFLKVAKRWNTLIIGFVMRFRECIYGRRGLEAKLKKAEEQIRSVIKRGMNSKMPIRFPAVMFYSPKEMGGLGMISAGGVETGSKEAPTAVIPGIMEYAKRWEDEFEESEAVWMEYARTGKIDASKGIPRMGTLLQRSKVLLYDRGFRMWNVFKRHFCTKPDWFWFTDVRHDGRLWDIEKYPQDVLQAMGGIDEVMKHTLFGATYFRHFSKVFWEETIIDGNRRMTKAQKLGLNQVPNKRFMLWWSPTINRGDVYVGYQVQLEQTGIFMHGKLPTLKMSFVQIFRNGLWKRIHESIVEDLIDVFRKYCGAKKIQGHSKKSYRAGSSSADILLEGDFFVLDVLCISELMNERSIGSEELKNVDGLWIDVQLRWGDYERNDCHKYSKSRFFEGVSDPLTKYPGKYGMVIVIDLCYNTWSVYGNMNEELAIVLKRSFATIIEKNSMLIVLRERIRKALQLYTSDVEIVRSSGDLFSSGMIIDSRCLGRKQRAVFAFDPGNGNLYFKSYCLNGKKIREAKQLAAKDVISLVHDLNRKSVSVTDDMIDAVENVIVDYPSVVVRSLCSGIPFSNVMMLGNTDASEKMQSVNLYGGWKETSNFTNFCRLLLVMQGLEVDDKKVIGMGIDKMWPVLTDKEWIECEMRLKDLIVEKHCNVYGIDSQRLTAGETRDIVFGIGINGTNVRTDTKVDVGVAREVELSSNMKDRTDSVIFFGEGNGWRKYYLCFEEEQKGMQGLNNRYKIGNDEHGKCMEDACYFKYDEMISMSLIEEFIEIMDPHVPMFALVVMIEGRVSFGLIPQFLSSDEICSVKYVPECVILGIIVNRRRMEEVERIVERYDIRDPLVIFAGKEVKAERRIRGEWSEVQINLVEDSGVFYAPEMWNYNFCRHLYDDGLKYEWKMRTPSVFYDGFSRVGHFCRFWKEPEARADAEEECN</sequence>
<dbReference type="Gene3D" id="3.90.1570.40">
    <property type="match status" value="1"/>
</dbReference>
<dbReference type="EMBL" id="JOKQ01000004">
    <property type="protein sequence ID" value="KHN69923.1"/>
    <property type="molecule type" value="Genomic_DNA"/>
</dbReference>
<dbReference type="Proteomes" id="UP000031056">
    <property type="component" value="Unassembled WGS sequence"/>
</dbReference>
<dbReference type="STRING" id="1354746.A0A0B2UKM8"/>
<dbReference type="GO" id="GO:0030619">
    <property type="term" value="F:U1 snRNA binding"/>
    <property type="evidence" value="ECO:0007669"/>
    <property type="project" value="TreeGrafter"/>
</dbReference>
<dbReference type="InterPro" id="IPR019580">
    <property type="entry name" value="Prp8_U6-snRNA-bd"/>
</dbReference>
<dbReference type="InterPro" id="IPR012591">
    <property type="entry name" value="PRO8NT"/>
</dbReference>
<reference evidence="8 9" key="1">
    <citation type="journal article" date="2014" name="MBio">
        <title>The Ordospora colligata genome; evolution of extreme reduction in microsporidia and host-to-parasite horizontal gene transfer.</title>
        <authorList>
            <person name="Pombert J.-F."/>
            <person name="Haag K.L."/>
            <person name="Beidas S."/>
            <person name="Ebert D."/>
            <person name="Keeling P.J."/>
        </authorList>
    </citation>
    <scope>NUCLEOTIDE SEQUENCE [LARGE SCALE GENOMIC DNA]</scope>
    <source>
        <strain evidence="8 9">OC4</strain>
    </source>
</reference>
<dbReference type="InParanoid" id="A0A0B2UKM8"/>
<dbReference type="OrthoDB" id="1931567at2759"/>
<evidence type="ECO:0000259" key="1">
    <source>
        <dbReference type="Pfam" id="PF08082"/>
    </source>
</evidence>
<evidence type="ECO:0000313" key="8">
    <source>
        <dbReference type="EMBL" id="KHN69923.1"/>
    </source>
</evidence>
<gene>
    <name evidence="8" type="ORF">M896_041200</name>
</gene>
<dbReference type="Gene3D" id="1.20.80.40">
    <property type="match status" value="1"/>
</dbReference>
<evidence type="ECO:0000259" key="5">
    <source>
        <dbReference type="Pfam" id="PF10597"/>
    </source>
</evidence>
<protein>
    <submittedName>
        <fullName evidence="8">Subunit of U5 snRNP spliceosome</fullName>
    </submittedName>
</protein>
<dbReference type="InterPro" id="IPR012337">
    <property type="entry name" value="RNaseH-like_sf"/>
</dbReference>